<proteinExistence type="predicted"/>
<evidence type="ECO:0000313" key="1">
    <source>
        <dbReference type="EMBL" id="SES16534.1"/>
    </source>
</evidence>
<sequence>MQGDFHYYATYCAAVLAGFDHKHSVEICHAAQLVDHCSRTWLIKVGGPAQAATTQLQTELLQARTDPIGLCDITRIWSSFHFLPRDLYADIKIGSKNYKDKYRLICGPNGDLLVDTVKLAKDKGTPAIGIAMHVLADTWAHTYFAGTPSLVINNTNWYFYELFPGDSVEPERRQITFSHNPSASEDVDKPVYVGSVYQSDENSIMNLGHGRAGHLPDYSYIRYVYLPAWGGYKEIIKDNPHDYECAFAQMVYAMSYLRGEVDDFKKDTYAMEKLKPHIEKIRSIITKRQVDASDDWKALGESLSGERIPDFDKDEHIGEYISSNNKSRTFLGLFFEAALAQKKMVAFRIMESGNRLAGLS</sequence>
<dbReference type="Proteomes" id="UP000182584">
    <property type="component" value="Unassembled WGS sequence"/>
</dbReference>
<organism evidence="1 2">
    <name type="scientific">Butyrivibrio fibrisolvens</name>
    <dbReference type="NCBI Taxonomy" id="831"/>
    <lineage>
        <taxon>Bacteria</taxon>
        <taxon>Bacillati</taxon>
        <taxon>Bacillota</taxon>
        <taxon>Clostridia</taxon>
        <taxon>Lachnospirales</taxon>
        <taxon>Lachnospiraceae</taxon>
        <taxon>Butyrivibrio</taxon>
    </lineage>
</organism>
<reference evidence="1 2" key="1">
    <citation type="submission" date="2016-10" db="EMBL/GenBank/DDBJ databases">
        <authorList>
            <person name="de Groot N.N."/>
        </authorList>
    </citation>
    <scope>NUCLEOTIDE SEQUENCE [LARGE SCALE GENOMIC DNA]</scope>
    <source>
        <strain evidence="1 2">AR40</strain>
    </source>
</reference>
<dbReference type="OrthoDB" id="569000at2"/>
<protein>
    <submittedName>
        <fullName evidence="1">Uncharacterized protein</fullName>
    </submittedName>
</protein>
<dbReference type="InterPro" id="IPR046653">
    <property type="entry name" value="DUF6765"/>
</dbReference>
<dbReference type="Pfam" id="PF20551">
    <property type="entry name" value="DUF6765"/>
    <property type="match status" value="1"/>
</dbReference>
<dbReference type="eggNOG" id="ENOG502Z8IF">
    <property type="taxonomic scope" value="Bacteria"/>
</dbReference>
<dbReference type="EMBL" id="FOGJ01000021">
    <property type="protein sequence ID" value="SES16534.1"/>
    <property type="molecule type" value="Genomic_DNA"/>
</dbReference>
<gene>
    <name evidence="1" type="ORF">SAMN04487884_12130</name>
</gene>
<evidence type="ECO:0000313" key="2">
    <source>
        <dbReference type="Proteomes" id="UP000182584"/>
    </source>
</evidence>
<name>A0A1H9V556_BUTFI</name>
<accession>A0A1H9V556</accession>
<dbReference type="AlphaFoldDB" id="A0A1H9V556"/>
<dbReference type="RefSeq" id="WP_074757421.1">
    <property type="nucleotide sequence ID" value="NZ_FOGJ01000021.1"/>
</dbReference>